<dbReference type="GeneID" id="64189201"/>
<dbReference type="EMBL" id="JASNVK010000004">
    <property type="protein sequence ID" value="MDK4300335.1"/>
    <property type="molecule type" value="Genomic_DNA"/>
</dbReference>
<dbReference type="RefSeq" id="WP_018119976.1">
    <property type="nucleotide sequence ID" value="NZ_CABIYR010000003.1"/>
</dbReference>
<dbReference type="EMBL" id="JASNVP010000003">
    <property type="protein sequence ID" value="MDK4325600.1"/>
    <property type="molecule type" value="Genomic_DNA"/>
</dbReference>
<evidence type="ECO:0000313" key="3">
    <source>
        <dbReference type="Proteomes" id="UP001226160"/>
    </source>
</evidence>
<dbReference type="Proteomes" id="UP001226160">
    <property type="component" value="Unassembled WGS sequence"/>
</dbReference>
<evidence type="ECO:0000313" key="2">
    <source>
        <dbReference type="EMBL" id="MDK4325600.1"/>
    </source>
</evidence>
<sequence>MSTHNYLSDFGRTTHDIHKIVTELHTTAQDQLTAVRSILRHPRSLARPTASWRPPQARLTAGKHQALTAALSRYRVGPLAQSRVRGYGEQRTPAYVVSVRITDPSGAAPSAPLAEAWIRALVPREFINAVHRIDTNFETAAIYAWLVDANYIPVHSPASIFAGFSRAA</sequence>
<dbReference type="AlphaFoldDB" id="A0AAP4F6J6"/>
<evidence type="ECO:0000313" key="1">
    <source>
        <dbReference type="EMBL" id="MDK4300335.1"/>
    </source>
</evidence>
<dbReference type="Proteomes" id="UP001243856">
    <property type="component" value="Unassembled WGS sequence"/>
</dbReference>
<name>A0AAP4F6J6_9CORY</name>
<gene>
    <name evidence="1" type="ORF">QPX45_03570</name>
    <name evidence="2" type="ORF">QPX54_03595</name>
</gene>
<accession>A0AAP4F6J6</accession>
<proteinExistence type="predicted"/>
<comment type="caution">
    <text evidence="2">The sequence shown here is derived from an EMBL/GenBank/DDBJ whole genome shotgun (WGS) entry which is preliminary data.</text>
</comment>
<organism evidence="2 3">
    <name type="scientific">Corynebacterium propinquum</name>
    <dbReference type="NCBI Taxonomy" id="43769"/>
    <lineage>
        <taxon>Bacteria</taxon>
        <taxon>Bacillati</taxon>
        <taxon>Actinomycetota</taxon>
        <taxon>Actinomycetes</taxon>
        <taxon>Mycobacteriales</taxon>
        <taxon>Corynebacteriaceae</taxon>
        <taxon>Corynebacterium</taxon>
    </lineage>
</organism>
<reference evidence="2 4" key="1">
    <citation type="submission" date="2023-05" db="EMBL/GenBank/DDBJ databases">
        <title>Metabolic capabilities are highly conserved among human nasal-associated Corynebacterium species in pangenomic analyses.</title>
        <authorList>
            <person name="Tran T.H."/>
            <person name="Roberts A.Q."/>
            <person name="Escapa I.F."/>
            <person name="Gao W."/>
            <person name="Conlan S."/>
            <person name="Kong H."/>
            <person name="Segre J.A."/>
            <person name="Kelly M.S."/>
            <person name="Lemon K.P."/>
        </authorList>
    </citation>
    <scope>NUCLEOTIDE SEQUENCE</scope>
    <source>
        <strain evidence="2">KPL2654</strain>
        <strain evidence="1 4">KPL2811</strain>
    </source>
</reference>
<keyword evidence="4" id="KW-1185">Reference proteome</keyword>
<evidence type="ECO:0000313" key="4">
    <source>
        <dbReference type="Proteomes" id="UP001243856"/>
    </source>
</evidence>
<protein>
    <submittedName>
        <fullName evidence="2">Uncharacterized protein</fullName>
    </submittedName>
</protein>